<protein>
    <submittedName>
        <fullName evidence="2">Uncharacterized protein</fullName>
    </submittedName>
</protein>
<sequence>MEVQHLLMSQETRTKPHGVESARTCNAPWNKAGQMPKQIETQKWKSFWSTSGADMVPNRIKFCAK</sequence>
<organism evidence="2 3">
    <name type="scientific">Sinorhizobium fredii (strain USDA 257)</name>
    <dbReference type="NCBI Taxonomy" id="1185652"/>
    <lineage>
        <taxon>Bacteria</taxon>
        <taxon>Pseudomonadati</taxon>
        <taxon>Pseudomonadota</taxon>
        <taxon>Alphaproteobacteria</taxon>
        <taxon>Hyphomicrobiales</taxon>
        <taxon>Rhizobiaceae</taxon>
        <taxon>Sinorhizobium/Ensifer group</taxon>
        <taxon>Sinorhizobium</taxon>
    </lineage>
</organism>
<evidence type="ECO:0000313" key="3">
    <source>
        <dbReference type="Proteomes" id="UP000006180"/>
    </source>
</evidence>
<proteinExistence type="predicted"/>
<accession>I3XBT1</accession>
<dbReference type="STRING" id="1185652.USDA257_c48020"/>
<dbReference type="KEGG" id="sfd:USDA257_c48020"/>
<dbReference type="EMBL" id="CP003563">
    <property type="protein sequence ID" value="AFL53337.1"/>
    <property type="molecule type" value="Genomic_DNA"/>
</dbReference>
<dbReference type="Proteomes" id="UP000006180">
    <property type="component" value="Chromosome"/>
</dbReference>
<dbReference type="PATRIC" id="fig|1185652.3.peg.4982"/>
<feature type="region of interest" description="Disordered" evidence="1">
    <location>
        <begin position="1"/>
        <end position="34"/>
    </location>
</feature>
<gene>
    <name evidence="2" type="ORF">USDA257_c48020</name>
</gene>
<reference evidence="2 3" key="1">
    <citation type="journal article" date="2012" name="J. Bacteriol.">
        <title>Complete genome sequence of the broad-host-range strain Sinorhizobium fredii USDA257.</title>
        <authorList>
            <person name="Schuldes J."/>
            <person name="Rodriguez Orbegoso M."/>
            <person name="Schmeisser C."/>
            <person name="Krishnan H.B."/>
            <person name="Daniel R."/>
            <person name="Streit W.R."/>
        </authorList>
    </citation>
    <scope>NUCLEOTIDE SEQUENCE [LARGE SCALE GENOMIC DNA]</scope>
    <source>
        <strain evidence="2 3">USDA 257</strain>
    </source>
</reference>
<dbReference type="HOGENOM" id="CLU_2847490_0_0_5"/>
<dbReference type="AlphaFoldDB" id="I3XBT1"/>
<evidence type="ECO:0000256" key="1">
    <source>
        <dbReference type="SAM" id="MobiDB-lite"/>
    </source>
</evidence>
<evidence type="ECO:0000313" key="2">
    <source>
        <dbReference type="EMBL" id="AFL53337.1"/>
    </source>
</evidence>
<name>I3XBT1_SINF2</name>